<comment type="caution">
    <text evidence="2">The sequence shown here is derived from an EMBL/GenBank/DDBJ whole genome shotgun (WGS) entry which is preliminary data.</text>
</comment>
<keyword evidence="1" id="KW-0472">Membrane</keyword>
<accession>K0RBP7</accession>
<evidence type="ECO:0000256" key="1">
    <source>
        <dbReference type="SAM" id="Phobius"/>
    </source>
</evidence>
<organism evidence="2 3">
    <name type="scientific">Thalassiosira oceanica</name>
    <name type="common">Marine diatom</name>
    <dbReference type="NCBI Taxonomy" id="159749"/>
    <lineage>
        <taxon>Eukaryota</taxon>
        <taxon>Sar</taxon>
        <taxon>Stramenopiles</taxon>
        <taxon>Ochrophyta</taxon>
        <taxon>Bacillariophyta</taxon>
        <taxon>Coscinodiscophyceae</taxon>
        <taxon>Thalassiosirophycidae</taxon>
        <taxon>Thalassiosirales</taxon>
        <taxon>Thalassiosiraceae</taxon>
        <taxon>Thalassiosira</taxon>
    </lineage>
</organism>
<dbReference type="AlphaFoldDB" id="K0RBP7"/>
<evidence type="ECO:0008006" key="4">
    <source>
        <dbReference type="Google" id="ProtNLM"/>
    </source>
</evidence>
<evidence type="ECO:0000313" key="3">
    <source>
        <dbReference type="Proteomes" id="UP000266841"/>
    </source>
</evidence>
<sequence>MAVSVADIDNGVPKVEVAAPSDLPEGYVFDAIANGQIFSVTVPAGGVRRGQTFSAPFVPDGGSSSAYAVPMGRWKDDLCDCCAFGCCHPSLWMGWYCPLALLGQVQKRSGLNWLGGRANPGDRSPFKILLGVSIFTLVVKSHVISMLLSYIDTYWAALLFAVEQALGVPLALAMIVFSIYAICKTRQHIRMSSRIQEISCQGREDCCCATFCPFCTVMQMARHTAEYKVYPGQCCSETGLLPYDTKQLQFGETEIV</sequence>
<proteinExistence type="predicted"/>
<dbReference type="eggNOG" id="ENOG502SRZR">
    <property type="taxonomic scope" value="Eukaryota"/>
</dbReference>
<dbReference type="EMBL" id="AGNL01047706">
    <property type="protein sequence ID" value="EJK46516.1"/>
    <property type="molecule type" value="Genomic_DNA"/>
</dbReference>
<keyword evidence="1" id="KW-0812">Transmembrane</keyword>
<dbReference type="Pfam" id="PF04749">
    <property type="entry name" value="PLAC8"/>
    <property type="match status" value="1"/>
</dbReference>
<gene>
    <name evidence="2" type="ORF">THAOC_34811</name>
</gene>
<dbReference type="NCBIfam" id="TIGR01571">
    <property type="entry name" value="A_thal_Cys_rich"/>
    <property type="match status" value="1"/>
</dbReference>
<dbReference type="InterPro" id="IPR006461">
    <property type="entry name" value="PLAC_motif_containing"/>
</dbReference>
<dbReference type="Proteomes" id="UP000266841">
    <property type="component" value="Unassembled WGS sequence"/>
</dbReference>
<dbReference type="OrthoDB" id="1045822at2759"/>
<evidence type="ECO:0000313" key="2">
    <source>
        <dbReference type="EMBL" id="EJK46516.1"/>
    </source>
</evidence>
<keyword evidence="3" id="KW-1185">Reference proteome</keyword>
<protein>
    <recommendedName>
        <fullName evidence="4">PLAC8 family protein</fullName>
    </recommendedName>
</protein>
<name>K0RBP7_THAOC</name>
<feature type="transmembrane region" description="Helical" evidence="1">
    <location>
        <begin position="157"/>
        <end position="183"/>
    </location>
</feature>
<reference evidence="2 3" key="1">
    <citation type="journal article" date="2012" name="Genome Biol.">
        <title>Genome and low-iron response of an oceanic diatom adapted to chronic iron limitation.</title>
        <authorList>
            <person name="Lommer M."/>
            <person name="Specht M."/>
            <person name="Roy A.S."/>
            <person name="Kraemer L."/>
            <person name="Andreson R."/>
            <person name="Gutowska M.A."/>
            <person name="Wolf J."/>
            <person name="Bergner S.V."/>
            <person name="Schilhabel M.B."/>
            <person name="Klostermeier U.C."/>
            <person name="Beiko R.G."/>
            <person name="Rosenstiel P."/>
            <person name="Hippler M."/>
            <person name="Laroche J."/>
        </authorList>
    </citation>
    <scope>NUCLEOTIDE SEQUENCE [LARGE SCALE GENOMIC DNA]</scope>
    <source>
        <strain evidence="2 3">CCMP1005</strain>
    </source>
</reference>
<feature type="transmembrane region" description="Helical" evidence="1">
    <location>
        <begin position="128"/>
        <end position="151"/>
    </location>
</feature>
<keyword evidence="1" id="KW-1133">Transmembrane helix</keyword>
<dbReference type="OMA" id="REDCCCA"/>